<keyword evidence="2" id="KW-0012">Acyltransferase</keyword>
<dbReference type="Pfam" id="PF00583">
    <property type="entry name" value="Acetyltransf_1"/>
    <property type="match status" value="1"/>
</dbReference>
<feature type="domain" description="N-acetyltransferase" evidence="3">
    <location>
        <begin position="3"/>
        <end position="151"/>
    </location>
</feature>
<evidence type="ECO:0000256" key="1">
    <source>
        <dbReference type="ARBA" id="ARBA00022679"/>
    </source>
</evidence>
<dbReference type="Proteomes" id="UP001501218">
    <property type="component" value="Unassembled WGS sequence"/>
</dbReference>
<accession>A0ABN3FTS5</accession>
<evidence type="ECO:0000259" key="3">
    <source>
        <dbReference type="PROSITE" id="PS51186"/>
    </source>
</evidence>
<protein>
    <submittedName>
        <fullName evidence="4">GNAT family N-acetyltransferase</fullName>
    </submittedName>
</protein>
<dbReference type="SUPFAM" id="SSF55729">
    <property type="entry name" value="Acyl-CoA N-acyltransferases (Nat)"/>
    <property type="match status" value="1"/>
</dbReference>
<name>A0ABN3FTS5_9PSEU</name>
<dbReference type="InterPro" id="IPR000182">
    <property type="entry name" value="GNAT_dom"/>
</dbReference>
<dbReference type="RefSeq" id="WP_344127347.1">
    <property type="nucleotide sequence ID" value="NZ_BAAARA010000003.1"/>
</dbReference>
<reference evidence="4 5" key="1">
    <citation type="journal article" date="2019" name="Int. J. Syst. Evol. Microbiol.">
        <title>The Global Catalogue of Microorganisms (GCM) 10K type strain sequencing project: providing services to taxonomists for standard genome sequencing and annotation.</title>
        <authorList>
            <consortium name="The Broad Institute Genomics Platform"/>
            <consortium name="The Broad Institute Genome Sequencing Center for Infectious Disease"/>
            <person name="Wu L."/>
            <person name="Ma J."/>
        </authorList>
    </citation>
    <scope>NUCLEOTIDE SEQUENCE [LARGE SCALE GENOMIC DNA]</scope>
    <source>
        <strain evidence="4 5">JCM 16221</strain>
    </source>
</reference>
<proteinExistence type="predicted"/>
<evidence type="ECO:0000256" key="2">
    <source>
        <dbReference type="ARBA" id="ARBA00023315"/>
    </source>
</evidence>
<dbReference type="Gene3D" id="3.40.630.30">
    <property type="match status" value="1"/>
</dbReference>
<evidence type="ECO:0000313" key="4">
    <source>
        <dbReference type="EMBL" id="GAA2337021.1"/>
    </source>
</evidence>
<keyword evidence="1" id="KW-0808">Transferase</keyword>
<keyword evidence="5" id="KW-1185">Reference proteome</keyword>
<organism evidence="4 5">
    <name type="scientific">Saccharopolyspora halophila</name>
    <dbReference type="NCBI Taxonomy" id="405551"/>
    <lineage>
        <taxon>Bacteria</taxon>
        <taxon>Bacillati</taxon>
        <taxon>Actinomycetota</taxon>
        <taxon>Actinomycetes</taxon>
        <taxon>Pseudonocardiales</taxon>
        <taxon>Pseudonocardiaceae</taxon>
        <taxon>Saccharopolyspora</taxon>
    </lineage>
</organism>
<dbReference type="EMBL" id="BAAARA010000003">
    <property type="protein sequence ID" value="GAA2337021.1"/>
    <property type="molecule type" value="Genomic_DNA"/>
</dbReference>
<dbReference type="PROSITE" id="PS51186">
    <property type="entry name" value="GNAT"/>
    <property type="match status" value="1"/>
</dbReference>
<evidence type="ECO:0000313" key="5">
    <source>
        <dbReference type="Proteomes" id="UP001501218"/>
    </source>
</evidence>
<gene>
    <name evidence="4" type="ORF">GCM10009854_11370</name>
</gene>
<dbReference type="InterPro" id="IPR050832">
    <property type="entry name" value="Bact_Acetyltransf"/>
</dbReference>
<dbReference type="InterPro" id="IPR016181">
    <property type="entry name" value="Acyl_CoA_acyltransferase"/>
</dbReference>
<dbReference type="PANTHER" id="PTHR43877:SF5">
    <property type="entry name" value="BLL8307 PROTEIN"/>
    <property type="match status" value="1"/>
</dbReference>
<sequence>MRISVDDLSSPDIVAFLHGHIAQMQSVSPPGSTHALELSALRRTGVTFWVAREDETVLGCGAIKEIDLEHAEIKSMRTAPSHQNRGIASRLLQHIMGESKLMGYSRLSLETGSSDFFDAARRLYLKHGFSFCEPFADYRKDPNSVFMTLQL</sequence>
<dbReference type="CDD" id="cd04301">
    <property type="entry name" value="NAT_SF"/>
    <property type="match status" value="1"/>
</dbReference>
<comment type="caution">
    <text evidence="4">The sequence shown here is derived from an EMBL/GenBank/DDBJ whole genome shotgun (WGS) entry which is preliminary data.</text>
</comment>
<dbReference type="PANTHER" id="PTHR43877">
    <property type="entry name" value="AMINOALKYLPHOSPHONATE N-ACETYLTRANSFERASE-RELATED-RELATED"/>
    <property type="match status" value="1"/>
</dbReference>